<dbReference type="Pfam" id="PF00583">
    <property type="entry name" value="Acetyltransf_1"/>
    <property type="match status" value="1"/>
</dbReference>
<dbReference type="InterPro" id="IPR016181">
    <property type="entry name" value="Acyl_CoA_acyltransferase"/>
</dbReference>
<evidence type="ECO:0000256" key="1">
    <source>
        <dbReference type="ARBA" id="ARBA00022679"/>
    </source>
</evidence>
<accession>A0ABQ2KRJ4</accession>
<dbReference type="CDD" id="cd04301">
    <property type="entry name" value="NAT_SF"/>
    <property type="match status" value="1"/>
</dbReference>
<proteinExistence type="predicted"/>
<comment type="caution">
    <text evidence="4">The sequence shown here is derived from an EMBL/GenBank/DDBJ whole genome shotgun (WGS) entry which is preliminary data.</text>
</comment>
<dbReference type="InterPro" id="IPR050832">
    <property type="entry name" value="Bact_Acetyltransf"/>
</dbReference>
<dbReference type="Gene3D" id="3.40.630.30">
    <property type="match status" value="1"/>
</dbReference>
<dbReference type="PANTHER" id="PTHR43877">
    <property type="entry name" value="AMINOALKYLPHOSPHONATE N-ACETYLTRANSFERASE-RELATED-RELATED"/>
    <property type="match status" value="1"/>
</dbReference>
<gene>
    <name evidence="4" type="ORF">GCM10010969_02530</name>
</gene>
<dbReference type="EMBL" id="BMLN01000001">
    <property type="protein sequence ID" value="GGN91181.1"/>
    <property type="molecule type" value="Genomic_DNA"/>
</dbReference>
<feature type="domain" description="N-acetyltransferase" evidence="3">
    <location>
        <begin position="8"/>
        <end position="155"/>
    </location>
</feature>
<dbReference type="SUPFAM" id="SSF55729">
    <property type="entry name" value="Acyl-CoA N-acyltransferases (Nat)"/>
    <property type="match status" value="1"/>
</dbReference>
<organism evidence="4 5">
    <name type="scientific">Saccharibacillus kuerlensis</name>
    <dbReference type="NCBI Taxonomy" id="459527"/>
    <lineage>
        <taxon>Bacteria</taxon>
        <taxon>Bacillati</taxon>
        <taxon>Bacillota</taxon>
        <taxon>Bacilli</taxon>
        <taxon>Bacillales</taxon>
        <taxon>Paenibacillaceae</taxon>
        <taxon>Saccharibacillus</taxon>
    </lineage>
</organism>
<dbReference type="PANTHER" id="PTHR43877:SF2">
    <property type="entry name" value="AMINOALKYLPHOSPHONATE N-ACETYLTRANSFERASE-RELATED"/>
    <property type="match status" value="1"/>
</dbReference>
<reference evidence="5" key="1">
    <citation type="journal article" date="2019" name="Int. J. Syst. Evol. Microbiol.">
        <title>The Global Catalogue of Microorganisms (GCM) 10K type strain sequencing project: providing services to taxonomists for standard genome sequencing and annotation.</title>
        <authorList>
            <consortium name="The Broad Institute Genomics Platform"/>
            <consortium name="The Broad Institute Genome Sequencing Center for Infectious Disease"/>
            <person name="Wu L."/>
            <person name="Ma J."/>
        </authorList>
    </citation>
    <scope>NUCLEOTIDE SEQUENCE [LARGE SCALE GENOMIC DNA]</scope>
    <source>
        <strain evidence="5">CGMCC 1.6964</strain>
    </source>
</reference>
<dbReference type="PROSITE" id="PS51186">
    <property type="entry name" value="GNAT"/>
    <property type="match status" value="1"/>
</dbReference>
<dbReference type="RefSeq" id="WP_018975191.1">
    <property type="nucleotide sequence ID" value="NZ_BMLN01000001.1"/>
</dbReference>
<evidence type="ECO:0000256" key="2">
    <source>
        <dbReference type="ARBA" id="ARBA00023315"/>
    </source>
</evidence>
<keyword evidence="5" id="KW-1185">Reference proteome</keyword>
<dbReference type="InterPro" id="IPR000182">
    <property type="entry name" value="GNAT_dom"/>
</dbReference>
<sequence>MTEIYNGISVRSASLPDLERLVPLFDAYRVFYRQPSDPEGAARFLSERLGQLQSVVLLAEEPESGEAAGFTQLYPTFSSVSMKRSWILNDLYVSESFRGRRVGGMLLDAARQHAELTGAKGIALSTAPENVTAQKLYEGRGYRRDDEYLNYFLTL</sequence>
<evidence type="ECO:0000313" key="5">
    <source>
        <dbReference type="Proteomes" id="UP000606653"/>
    </source>
</evidence>
<name>A0ABQ2KRJ4_9BACL</name>
<protein>
    <submittedName>
        <fullName evidence="4">N-acetyltransferase</fullName>
    </submittedName>
</protein>
<dbReference type="Proteomes" id="UP000606653">
    <property type="component" value="Unassembled WGS sequence"/>
</dbReference>
<keyword evidence="2" id="KW-0012">Acyltransferase</keyword>
<evidence type="ECO:0000313" key="4">
    <source>
        <dbReference type="EMBL" id="GGN91181.1"/>
    </source>
</evidence>
<keyword evidence="1" id="KW-0808">Transferase</keyword>
<evidence type="ECO:0000259" key="3">
    <source>
        <dbReference type="PROSITE" id="PS51186"/>
    </source>
</evidence>